<keyword evidence="1" id="KW-0378">Hydrolase</keyword>
<dbReference type="RefSeq" id="WP_236713532.1">
    <property type="nucleotide sequence ID" value="NZ_CP047186.1"/>
</dbReference>
<protein>
    <submittedName>
        <fullName evidence="1">LD-carboxypeptidase</fullName>
    </submittedName>
</protein>
<dbReference type="InterPro" id="IPR003507">
    <property type="entry name" value="S66_fam"/>
</dbReference>
<comment type="caution">
    <text evidence="1">The sequence shown here is derived from an EMBL/GenBank/DDBJ whole genome shotgun (WGS) entry which is preliminary data.</text>
</comment>
<dbReference type="SUPFAM" id="SSF141986">
    <property type="entry name" value="LD-carboxypeptidase A C-terminal domain-like"/>
    <property type="match status" value="1"/>
</dbReference>
<dbReference type="InterPro" id="IPR027461">
    <property type="entry name" value="Carboxypeptidase_A_C_sf"/>
</dbReference>
<keyword evidence="1" id="KW-0645">Protease</keyword>
<keyword evidence="2" id="KW-1185">Reference proteome</keyword>
<dbReference type="PANTHER" id="PTHR30237">
    <property type="entry name" value="MURAMOYLTETRAPEPTIDE CARBOXYPEPTIDASE"/>
    <property type="match status" value="1"/>
</dbReference>
<name>A0A166D6R3_9MICO</name>
<dbReference type="EMBL" id="LIIN01000019">
    <property type="protein sequence ID" value="KZX21967.1"/>
    <property type="molecule type" value="Genomic_DNA"/>
</dbReference>
<sequence>MSGRLIGGCLETVSLLAGSPFGDVPEFARRCAPEGTIVYLEASGSDSVSVLRLLRSLRLAGWFDAATGILIGRTSGPEAAGLSQEDAVRRALGDLGLPVILDVDTGHVPPQAPLVNGALAEVVLSEGRGRITQHLVA</sequence>
<proteinExistence type="predicted"/>
<dbReference type="Pfam" id="PF17676">
    <property type="entry name" value="Peptidase_S66C"/>
    <property type="match status" value="1"/>
</dbReference>
<evidence type="ECO:0000313" key="2">
    <source>
        <dbReference type="Proteomes" id="UP000076717"/>
    </source>
</evidence>
<dbReference type="GO" id="GO:0004180">
    <property type="term" value="F:carboxypeptidase activity"/>
    <property type="evidence" value="ECO:0007669"/>
    <property type="project" value="UniProtKB-KW"/>
</dbReference>
<dbReference type="Gene3D" id="3.50.30.60">
    <property type="entry name" value="LD-carboxypeptidase A C-terminal domain-like"/>
    <property type="match status" value="1"/>
</dbReference>
<dbReference type="PATRIC" id="fig|1671680.3.peg.931"/>
<reference evidence="1 2" key="1">
    <citation type="submission" date="2015-08" db="EMBL/GenBank/DDBJ databases">
        <title>Draft Genome Sequence of Rathayibacter sp. Strain VKM Ac-2596 Isolated from Leaf Gall Induced by Plant-Parasitic Nematodes.</title>
        <authorList>
            <person name="Vasilenko O.V."/>
            <person name="Starodumova I.P."/>
            <person name="Tarlachkov S.V."/>
            <person name="Dorofeeva L.V."/>
            <person name="Evtushenko L.I."/>
        </authorList>
    </citation>
    <scope>NUCLEOTIDE SEQUENCE [LARGE SCALE GENOMIC DNA]</scope>
    <source>
        <strain evidence="1 2">VKM Ac-2596</strain>
    </source>
</reference>
<dbReference type="AlphaFoldDB" id="A0A166D6R3"/>
<keyword evidence="1" id="KW-0121">Carboxypeptidase</keyword>
<organism evidence="1 2">
    <name type="scientific">Rathayibacter tanaceti</name>
    <dbReference type="NCBI Taxonomy" id="1671680"/>
    <lineage>
        <taxon>Bacteria</taxon>
        <taxon>Bacillati</taxon>
        <taxon>Actinomycetota</taxon>
        <taxon>Actinomycetes</taxon>
        <taxon>Micrococcales</taxon>
        <taxon>Microbacteriaceae</taxon>
        <taxon>Rathayibacter</taxon>
    </lineage>
</organism>
<gene>
    <name evidence="1" type="ORF">ACH61_00886</name>
</gene>
<evidence type="ECO:0000313" key="1">
    <source>
        <dbReference type="EMBL" id="KZX21967.1"/>
    </source>
</evidence>
<dbReference type="Proteomes" id="UP000076717">
    <property type="component" value="Unassembled WGS sequence"/>
</dbReference>
<dbReference type="InterPro" id="IPR040921">
    <property type="entry name" value="Peptidase_S66C"/>
</dbReference>
<accession>A0A166D6R3</accession>